<organism evidence="1 2">
    <name type="scientific">Novacetimonas maltaceti</name>
    <dbReference type="NCBI Taxonomy" id="1203393"/>
    <lineage>
        <taxon>Bacteria</taxon>
        <taxon>Pseudomonadati</taxon>
        <taxon>Pseudomonadota</taxon>
        <taxon>Alphaproteobacteria</taxon>
        <taxon>Acetobacterales</taxon>
        <taxon>Acetobacteraceae</taxon>
        <taxon>Novacetimonas</taxon>
    </lineage>
</organism>
<reference evidence="1 2" key="1">
    <citation type="submission" date="2018-01" db="EMBL/GenBank/DDBJ databases">
        <title>Draft Genome Sequence of Komagataeibacter maltaceti LMG 1529, a Vinegar Producing Acetic Acid Bacterium Isolated from Malt Vinegar Brewery Acetifiers.</title>
        <authorList>
            <person name="Zhang Q."/>
            <person name="Hollensteiner J."/>
            <person name="Poehlein A."/>
            <person name="Daniel R."/>
        </authorList>
    </citation>
    <scope>NUCLEOTIDE SEQUENCE [LARGE SCALE GENOMIC DNA]</scope>
    <source>
        <strain evidence="1 2">LMG 1529</strain>
    </source>
</reference>
<proteinExistence type="predicted"/>
<sequence>MTRGDADSVASFARIVLPFLDAQMGAIVPLIRPIANIKTQENNMLWSIVVGLGVFVSGGA</sequence>
<dbReference type="Proteomes" id="UP000237344">
    <property type="component" value="Unassembled WGS sequence"/>
</dbReference>
<dbReference type="AlphaFoldDB" id="A0A2S3VZN2"/>
<dbReference type="EMBL" id="POTC01000047">
    <property type="protein sequence ID" value="POF61753.1"/>
    <property type="molecule type" value="Genomic_DNA"/>
</dbReference>
<keyword evidence="2" id="KW-1185">Reference proteome</keyword>
<comment type="caution">
    <text evidence="1">The sequence shown here is derived from an EMBL/GenBank/DDBJ whole genome shotgun (WGS) entry which is preliminary data.</text>
</comment>
<gene>
    <name evidence="1" type="ORF">KMAL_26010</name>
</gene>
<name>A0A2S3VZN2_9PROT</name>
<evidence type="ECO:0000313" key="2">
    <source>
        <dbReference type="Proteomes" id="UP000237344"/>
    </source>
</evidence>
<accession>A0A2S3VZN2</accession>
<evidence type="ECO:0000313" key="1">
    <source>
        <dbReference type="EMBL" id="POF61753.1"/>
    </source>
</evidence>
<protein>
    <submittedName>
        <fullName evidence="1">Uncharacterized protein</fullName>
    </submittedName>
</protein>